<comment type="similarity">
    <text evidence="2">Belongs to the MipA/OmpV family.</text>
</comment>
<sequence length="245" mass="27400">MLIGLAAILASTTVFAENRYGIGIGAGVSNNLYKGDKTLAYPIPLLDVDYGNFYLKAATLGYRFYKNDKFSTSIYIDPLAGFPIKGKDMKNGYKNIDDRDFQVMGGIRLDAETGIYGIRTGLNAQFGEHGAEGRASLYKMYFANNKLTIIPGIHFRGFSKHYTDYYFGVTSKEAERSSRDNLKNEYKGGTAYSYGAVLTLDYKLTENISVDSFFGIEKFSSDISDSPIVERDWMYMIGGGIKYFF</sequence>
<dbReference type="PANTHER" id="PTHR38776">
    <property type="entry name" value="MLTA-INTERACTING PROTEIN-RELATED"/>
    <property type="match status" value="1"/>
</dbReference>
<evidence type="ECO:0000313" key="7">
    <source>
        <dbReference type="Proteomes" id="UP000241238"/>
    </source>
</evidence>
<dbReference type="InterPro" id="IPR010583">
    <property type="entry name" value="MipA"/>
</dbReference>
<keyword evidence="3" id="KW-0732">Signal</keyword>
<evidence type="ECO:0000256" key="1">
    <source>
        <dbReference type="ARBA" id="ARBA00004442"/>
    </source>
</evidence>
<accession>A0ABM6U6A8</accession>
<proteinExistence type="inferred from homology"/>
<reference evidence="7" key="1">
    <citation type="journal article" date="2018" name="MSphere">
        <title>Fusobacterium Genomics Using MinION and Illumina Sequencing Enables Genome Completion and Correction.</title>
        <authorList>
            <person name="Todd S.M."/>
            <person name="Settlage R.E."/>
            <person name="Lahmers K.K."/>
            <person name="Slade D.J."/>
        </authorList>
    </citation>
    <scope>NUCLEOTIDE SEQUENCE [LARGE SCALE GENOMIC DNA]</scope>
    <source>
        <strain evidence="7">ATCC 27725</strain>
    </source>
</reference>
<protein>
    <submittedName>
        <fullName evidence="6">MipA/OmpV family protein</fullName>
    </submittedName>
</protein>
<name>A0ABM6U6A8_FUSVA</name>
<evidence type="ECO:0000256" key="5">
    <source>
        <dbReference type="ARBA" id="ARBA00023237"/>
    </source>
</evidence>
<evidence type="ECO:0000313" key="6">
    <source>
        <dbReference type="EMBL" id="AVQ31880.1"/>
    </source>
</evidence>
<evidence type="ECO:0000256" key="4">
    <source>
        <dbReference type="ARBA" id="ARBA00023136"/>
    </source>
</evidence>
<keyword evidence="4" id="KW-0472">Membrane</keyword>
<keyword evidence="5" id="KW-0998">Cell outer membrane</keyword>
<dbReference type="Pfam" id="PF06629">
    <property type="entry name" value="MipA"/>
    <property type="match status" value="1"/>
</dbReference>
<dbReference type="PANTHER" id="PTHR38776:SF1">
    <property type="entry name" value="MLTA-INTERACTING PROTEIN-RELATED"/>
    <property type="match status" value="1"/>
</dbReference>
<comment type="subcellular location">
    <subcellularLocation>
        <location evidence="1">Cell outer membrane</location>
    </subcellularLocation>
</comment>
<dbReference type="EMBL" id="CP028103">
    <property type="protein sequence ID" value="AVQ31880.1"/>
    <property type="molecule type" value="Genomic_DNA"/>
</dbReference>
<gene>
    <name evidence="6" type="ORF">C4N18_11875</name>
</gene>
<organism evidence="6 7">
    <name type="scientific">Fusobacterium varium ATCC 27725</name>
    <dbReference type="NCBI Taxonomy" id="469618"/>
    <lineage>
        <taxon>Bacteria</taxon>
        <taxon>Fusobacteriati</taxon>
        <taxon>Fusobacteriota</taxon>
        <taxon>Fusobacteriia</taxon>
        <taxon>Fusobacteriales</taxon>
        <taxon>Fusobacteriaceae</taxon>
        <taxon>Fusobacterium</taxon>
    </lineage>
</organism>
<evidence type="ECO:0000256" key="2">
    <source>
        <dbReference type="ARBA" id="ARBA00005722"/>
    </source>
</evidence>
<keyword evidence="7" id="KW-1185">Reference proteome</keyword>
<evidence type="ECO:0000256" key="3">
    <source>
        <dbReference type="ARBA" id="ARBA00022729"/>
    </source>
</evidence>
<dbReference type="Proteomes" id="UP000241238">
    <property type="component" value="Chromosome"/>
</dbReference>